<dbReference type="SUPFAM" id="SSF52374">
    <property type="entry name" value="Nucleotidylyl transferase"/>
    <property type="match status" value="1"/>
</dbReference>
<dbReference type="CDD" id="cd02165">
    <property type="entry name" value="NMNAT"/>
    <property type="match status" value="1"/>
</dbReference>
<dbReference type="PANTHER" id="PTHR39321:SF3">
    <property type="entry name" value="PHOSPHOPANTETHEINE ADENYLYLTRANSFERASE"/>
    <property type="match status" value="1"/>
</dbReference>
<keyword evidence="8 11" id="KW-0067">ATP-binding</keyword>
<evidence type="ECO:0000313" key="15">
    <source>
        <dbReference type="Proteomes" id="UP001177258"/>
    </source>
</evidence>
<evidence type="ECO:0000256" key="6">
    <source>
        <dbReference type="ARBA" id="ARBA00022695"/>
    </source>
</evidence>
<dbReference type="InterPro" id="IPR004821">
    <property type="entry name" value="Cyt_trans-like"/>
</dbReference>
<evidence type="ECO:0000313" key="13">
    <source>
        <dbReference type="EMBL" id="MDO7253700.1"/>
    </source>
</evidence>
<keyword evidence="4 11" id="KW-0662">Pyridine nucleotide biosynthesis</keyword>
<feature type="domain" description="Cytidyltransferase-like" evidence="12">
    <location>
        <begin position="5"/>
        <end position="160"/>
    </location>
</feature>
<dbReference type="GO" id="GO:0009435">
    <property type="term" value="P:NAD+ biosynthetic process"/>
    <property type="evidence" value="ECO:0007669"/>
    <property type="project" value="UniProtKB-UniRule"/>
</dbReference>
<dbReference type="EMBL" id="JAUYZK010000012">
    <property type="protein sequence ID" value="MDP2539612.1"/>
    <property type="molecule type" value="Genomic_DNA"/>
</dbReference>
<comment type="similarity">
    <text evidence="3 11">Belongs to the NadD family.</text>
</comment>
<gene>
    <name evidence="11 14" type="primary">nadD</name>
    <name evidence="13" type="ORF">Q5I04_07230</name>
    <name evidence="14" type="ORF">Q5I06_07485</name>
</gene>
<evidence type="ECO:0000256" key="4">
    <source>
        <dbReference type="ARBA" id="ARBA00022642"/>
    </source>
</evidence>
<comment type="function">
    <text evidence="1 11">Catalyzes the reversible adenylation of nicotinate mononucleotide (NaMN) to nicotinic acid adenine dinucleotide (NaAD).</text>
</comment>
<keyword evidence="16" id="KW-1185">Reference proteome</keyword>
<organism evidence="14 15">
    <name type="scientific">Helicobacter cappadocius</name>
    <dbReference type="NCBI Taxonomy" id="3063998"/>
    <lineage>
        <taxon>Bacteria</taxon>
        <taxon>Pseudomonadati</taxon>
        <taxon>Campylobacterota</taxon>
        <taxon>Epsilonproteobacteria</taxon>
        <taxon>Campylobacterales</taxon>
        <taxon>Helicobacteraceae</taxon>
        <taxon>Helicobacter</taxon>
    </lineage>
</organism>
<dbReference type="NCBIfam" id="TIGR00125">
    <property type="entry name" value="cyt_tran_rel"/>
    <property type="match status" value="1"/>
</dbReference>
<dbReference type="PANTHER" id="PTHR39321">
    <property type="entry name" value="NICOTINATE-NUCLEOTIDE ADENYLYLTRANSFERASE-RELATED"/>
    <property type="match status" value="1"/>
</dbReference>
<evidence type="ECO:0000256" key="1">
    <source>
        <dbReference type="ARBA" id="ARBA00002324"/>
    </source>
</evidence>
<keyword evidence="5 11" id="KW-0808">Transferase</keyword>
<evidence type="ECO:0000256" key="8">
    <source>
        <dbReference type="ARBA" id="ARBA00022840"/>
    </source>
</evidence>
<dbReference type="InterPro" id="IPR005248">
    <property type="entry name" value="NadD/NMNAT"/>
</dbReference>
<dbReference type="GO" id="GO:0004515">
    <property type="term" value="F:nicotinate-nucleotide adenylyltransferase activity"/>
    <property type="evidence" value="ECO:0007669"/>
    <property type="project" value="UniProtKB-UniRule"/>
</dbReference>
<dbReference type="Proteomes" id="UP001177258">
    <property type="component" value="Unassembled WGS sequence"/>
</dbReference>
<dbReference type="AlphaFoldDB" id="A0AA90PJX9"/>
<comment type="catalytic activity">
    <reaction evidence="10 11">
        <text>nicotinate beta-D-ribonucleotide + ATP + H(+) = deamido-NAD(+) + diphosphate</text>
        <dbReference type="Rhea" id="RHEA:22860"/>
        <dbReference type="ChEBI" id="CHEBI:15378"/>
        <dbReference type="ChEBI" id="CHEBI:30616"/>
        <dbReference type="ChEBI" id="CHEBI:33019"/>
        <dbReference type="ChEBI" id="CHEBI:57502"/>
        <dbReference type="ChEBI" id="CHEBI:58437"/>
        <dbReference type="EC" id="2.7.7.18"/>
    </reaction>
</comment>
<accession>A0AA90PJX9</accession>
<dbReference type="RefSeq" id="WP_305517540.1">
    <property type="nucleotide sequence ID" value="NZ_JAUPEV010000012.1"/>
</dbReference>
<protein>
    <recommendedName>
        <fullName evidence="11">Probable nicotinate-nucleotide adenylyltransferase</fullName>
        <ecNumber evidence="11">2.7.7.18</ecNumber>
    </recommendedName>
    <alternativeName>
        <fullName evidence="11">Deamido-NAD(+) diphosphorylase</fullName>
    </alternativeName>
    <alternativeName>
        <fullName evidence="11">Deamido-NAD(+) pyrophosphorylase</fullName>
    </alternativeName>
    <alternativeName>
        <fullName evidence="11">Nicotinate mononucleotide adenylyltransferase</fullName>
        <shortName evidence="11">NaMN adenylyltransferase</shortName>
    </alternativeName>
</protein>
<dbReference type="NCBIfam" id="TIGR00482">
    <property type="entry name" value="nicotinate (nicotinamide) nucleotide adenylyltransferase"/>
    <property type="match status" value="1"/>
</dbReference>
<keyword evidence="6 11" id="KW-0548">Nucleotidyltransferase</keyword>
<name>A0AA90PJX9_9HELI</name>
<dbReference type="Gene3D" id="3.40.50.620">
    <property type="entry name" value="HUPs"/>
    <property type="match status" value="1"/>
</dbReference>
<evidence type="ECO:0000256" key="3">
    <source>
        <dbReference type="ARBA" id="ARBA00009014"/>
    </source>
</evidence>
<evidence type="ECO:0000256" key="7">
    <source>
        <dbReference type="ARBA" id="ARBA00022741"/>
    </source>
</evidence>
<proteinExistence type="inferred from homology"/>
<sequence>MNIAIYGGSFDPPHIAHIQTIQVALQKLDIDKLIVIVAYQNPLKKPCLFEAKKRYKWMKQLSANLSKVEVSDMEILQKKPIPSIESVLHIKNHLNPKKIFFIIGEDNLSNLHKWKRYEELKNLVEFVLIERYGYDANADNLCKISLPDVKYKISSTQIREGLSLGYLPDDLPEEIKLEVIKSYKELN</sequence>
<dbReference type="EC" id="2.7.7.18" evidence="11"/>
<reference evidence="13 15" key="3">
    <citation type="journal article" date="2024" name="Syst. Appl. Microbiol.">
        <title>Helicobacter cappadocius sp. nov., from lizards: The first psychrotrophic Helicobacter species.</title>
        <authorList>
            <person name="Aydin F."/>
            <person name="Tarhane S."/>
            <person name="Karakaya E."/>
            <person name="Abay S."/>
            <person name="Kayman T."/>
            <person name="Guran O."/>
            <person name="Bozkurt E."/>
            <person name="Uzum N."/>
            <person name="Avci A."/>
            <person name="Olgun K."/>
            <person name="Jablonski D."/>
            <person name="Guran C."/>
            <person name="Burcin Saticioglu I."/>
        </authorList>
    </citation>
    <scope>NUCLEOTIDE SEQUENCE [LARGE SCALE GENOMIC DNA]</scope>
    <source>
        <strain evidence="13">Faydin-H75</strain>
        <strain evidence="15">faydin-H76</strain>
    </source>
</reference>
<comment type="caution">
    <text evidence="14">The sequence shown here is derived from an EMBL/GenBank/DDBJ whole genome shotgun (WGS) entry which is preliminary data.</text>
</comment>
<reference evidence="14 16" key="1">
    <citation type="submission" date="2023-07" db="EMBL/GenBank/DDBJ databases">
        <title>Unpublished Manusciprt.</title>
        <authorList>
            <person name="Aydin F."/>
            <person name="Tarhane S."/>
            <person name="Saticioglu I.B."/>
            <person name="Karakaya E."/>
            <person name="Abay S."/>
            <person name="Guran O."/>
            <person name="Bozkurt E."/>
            <person name="Uzum N."/>
            <person name="Olgun K."/>
            <person name="Jablonski D."/>
        </authorList>
    </citation>
    <scope>NUCLEOTIDE SEQUENCE</scope>
    <source>
        <strain evidence="16">faydin-H75</strain>
        <strain evidence="14">Faydin-H76</strain>
    </source>
</reference>
<dbReference type="GO" id="GO:0005524">
    <property type="term" value="F:ATP binding"/>
    <property type="evidence" value="ECO:0007669"/>
    <property type="project" value="UniProtKB-KW"/>
</dbReference>
<evidence type="ECO:0000256" key="2">
    <source>
        <dbReference type="ARBA" id="ARBA00005019"/>
    </source>
</evidence>
<evidence type="ECO:0000313" key="14">
    <source>
        <dbReference type="EMBL" id="MDP2539612.1"/>
    </source>
</evidence>
<keyword evidence="9 11" id="KW-0520">NAD</keyword>
<evidence type="ECO:0000313" key="16">
    <source>
        <dbReference type="Proteomes" id="UP001240777"/>
    </source>
</evidence>
<dbReference type="Proteomes" id="UP001240777">
    <property type="component" value="Unassembled WGS sequence"/>
</dbReference>
<evidence type="ECO:0000256" key="11">
    <source>
        <dbReference type="HAMAP-Rule" id="MF_00244"/>
    </source>
</evidence>
<evidence type="ECO:0000256" key="9">
    <source>
        <dbReference type="ARBA" id="ARBA00023027"/>
    </source>
</evidence>
<comment type="pathway">
    <text evidence="2 11">Cofactor biosynthesis; NAD(+) biosynthesis; deamido-NAD(+) from nicotinate D-ribonucleotide: step 1/1.</text>
</comment>
<reference evidence="13" key="2">
    <citation type="submission" date="2023-07" db="EMBL/GenBank/DDBJ databases">
        <authorList>
            <person name="Aydin F."/>
            <person name="Tarhane S."/>
            <person name="Saticioglu I.B."/>
            <person name="Karakaya E."/>
            <person name="Abay S."/>
            <person name="Guran O."/>
            <person name="Bozkurt E."/>
            <person name="Uzum N."/>
            <person name="Olgun K."/>
            <person name="Jablonski D."/>
        </authorList>
    </citation>
    <scope>NUCLEOTIDE SEQUENCE</scope>
    <source>
        <strain evidence="13">Faydin-H75</strain>
    </source>
</reference>
<dbReference type="HAMAP" id="MF_00244">
    <property type="entry name" value="NaMN_adenylyltr"/>
    <property type="match status" value="1"/>
</dbReference>
<evidence type="ECO:0000259" key="12">
    <source>
        <dbReference type="Pfam" id="PF01467"/>
    </source>
</evidence>
<dbReference type="EMBL" id="JAUPEV010000012">
    <property type="protein sequence ID" value="MDO7253700.1"/>
    <property type="molecule type" value="Genomic_DNA"/>
</dbReference>
<dbReference type="InterPro" id="IPR014729">
    <property type="entry name" value="Rossmann-like_a/b/a_fold"/>
</dbReference>
<evidence type="ECO:0000256" key="5">
    <source>
        <dbReference type="ARBA" id="ARBA00022679"/>
    </source>
</evidence>
<keyword evidence="7 11" id="KW-0547">Nucleotide-binding</keyword>
<dbReference type="Pfam" id="PF01467">
    <property type="entry name" value="CTP_transf_like"/>
    <property type="match status" value="1"/>
</dbReference>
<evidence type="ECO:0000256" key="10">
    <source>
        <dbReference type="ARBA" id="ARBA00048721"/>
    </source>
</evidence>